<accession>A0A0D5C4C3</accession>
<dbReference type="EMBL" id="CP011070">
    <property type="protein sequence ID" value="AJW71247.1"/>
    <property type="molecule type" value="Genomic_DNA"/>
</dbReference>
<dbReference type="CDD" id="cd00761">
    <property type="entry name" value="Glyco_tranf_GTA_type"/>
    <property type="match status" value="1"/>
</dbReference>
<dbReference type="STRING" id="1580092.NADRNF5_1566"/>
<dbReference type="InterPro" id="IPR029044">
    <property type="entry name" value="Nucleotide-diphossugar_trans"/>
</dbReference>
<evidence type="ECO:0000256" key="3">
    <source>
        <dbReference type="ARBA" id="ARBA00022676"/>
    </source>
</evidence>
<keyword evidence="9" id="KW-1185">Reference proteome</keyword>
<dbReference type="GO" id="GO:0005886">
    <property type="term" value="C:plasma membrane"/>
    <property type="evidence" value="ECO:0007669"/>
    <property type="project" value="UniProtKB-SubCell"/>
</dbReference>
<feature type="transmembrane region" description="Helical" evidence="6">
    <location>
        <begin position="7"/>
        <end position="26"/>
    </location>
</feature>
<keyword evidence="2" id="KW-1003">Cell membrane</keyword>
<organism evidence="8 9">
    <name type="scientific">Nitrosopumilus adriaticus</name>
    <dbReference type="NCBI Taxonomy" id="1580092"/>
    <lineage>
        <taxon>Archaea</taxon>
        <taxon>Nitrososphaerota</taxon>
        <taxon>Nitrososphaeria</taxon>
        <taxon>Nitrosopumilales</taxon>
        <taxon>Nitrosopumilaceae</taxon>
        <taxon>Nitrosopumilus</taxon>
    </lineage>
</organism>
<sequence>MELIFEIINYSLTAILIGICGAWIFLIKSMVDSFRLTPYLDKFEDISVSNPKVSIILPARNEEEFISKCLDSLIDQDYKNYEIIVIDDSSEDNTQKIILEYAEKHSNVIPVIARPKPKGWMGKNWACMEGFRKATGELLLFTDADTKHSRSVISLSVAHLISFNLDALSAIPKMLTFDFWTKITLPMISTFLHSRFSALNVNNPAKKTGYFFGSFFILKKETYENVGMHEGVKHEIIEDGALGKKVKEAGHKMKLVRGDHLIDAVWARDKSTLWNALKRLMIPLYLQSGKIAIGSFFATLFLLFVPFPIFAVSISLPVEAMSTKILCISSAIASSFIYAAAIIEVKLGLHLRLIHALFAPLGSLAVVLGFLSGLLQAKRSESVMWRGRRYSMKDHTQSSISI</sequence>
<keyword evidence="6" id="KW-1133">Transmembrane helix</keyword>
<keyword evidence="5 6" id="KW-0472">Membrane</keyword>
<keyword evidence="6" id="KW-0812">Transmembrane</keyword>
<dbReference type="AlphaFoldDB" id="A0A0D5C4C3"/>
<feature type="domain" description="Glycosyltransferase 2-like" evidence="7">
    <location>
        <begin position="54"/>
        <end position="225"/>
    </location>
</feature>
<gene>
    <name evidence="8" type="ORF">NADRNF5_1566</name>
</gene>
<dbReference type="Proteomes" id="UP000032408">
    <property type="component" value="Chromosome"/>
</dbReference>
<dbReference type="PANTHER" id="PTHR43646">
    <property type="entry name" value="GLYCOSYLTRANSFERASE"/>
    <property type="match status" value="1"/>
</dbReference>
<evidence type="ECO:0000259" key="7">
    <source>
        <dbReference type="Pfam" id="PF00535"/>
    </source>
</evidence>
<reference evidence="9" key="1">
    <citation type="submission" date="2015-03" db="EMBL/GenBank/DDBJ databases">
        <title>Characterization of two novel Thaumarchaeota isolated from the Northern Adriatic Sea.</title>
        <authorList>
            <person name="Bayer B."/>
            <person name="Vojvoda J."/>
            <person name="Offre P."/>
            <person name="Srivastava A."/>
            <person name="Elisabeth N."/>
            <person name="Garcia J.A.L."/>
            <person name="Schleper C."/>
            <person name="Herndl G.J."/>
        </authorList>
    </citation>
    <scope>NUCLEOTIDE SEQUENCE [LARGE SCALE GENOMIC DNA]</scope>
    <source>
        <strain evidence="9">NF5</strain>
    </source>
</reference>
<evidence type="ECO:0000256" key="5">
    <source>
        <dbReference type="ARBA" id="ARBA00023136"/>
    </source>
</evidence>
<proteinExistence type="predicted"/>
<evidence type="ECO:0000256" key="1">
    <source>
        <dbReference type="ARBA" id="ARBA00004236"/>
    </source>
</evidence>
<dbReference type="Gene3D" id="3.90.550.10">
    <property type="entry name" value="Spore Coat Polysaccharide Biosynthesis Protein SpsA, Chain A"/>
    <property type="match status" value="1"/>
</dbReference>
<feature type="transmembrane region" description="Helical" evidence="6">
    <location>
        <begin position="325"/>
        <end position="347"/>
    </location>
</feature>
<keyword evidence="4 8" id="KW-0808">Transferase</keyword>
<dbReference type="SUPFAM" id="SSF53448">
    <property type="entry name" value="Nucleotide-diphospho-sugar transferases"/>
    <property type="match status" value="1"/>
</dbReference>
<comment type="subcellular location">
    <subcellularLocation>
        <location evidence="1">Cell membrane</location>
    </subcellularLocation>
</comment>
<dbReference type="OrthoDB" id="46222at2157"/>
<name>A0A0D5C4C3_9ARCH</name>
<evidence type="ECO:0000256" key="2">
    <source>
        <dbReference type="ARBA" id="ARBA00022475"/>
    </source>
</evidence>
<dbReference type="KEGG" id="nin:NADRNF5_1566"/>
<evidence type="ECO:0000313" key="9">
    <source>
        <dbReference type="Proteomes" id="UP000032408"/>
    </source>
</evidence>
<evidence type="ECO:0000256" key="6">
    <source>
        <dbReference type="SAM" id="Phobius"/>
    </source>
</evidence>
<reference evidence="8 9" key="2">
    <citation type="journal article" date="2016" name="ISME J.">
        <title>Physiological and genomic characterization of two novel marine thaumarchaeal strains indicates niche differentiation.</title>
        <authorList>
            <person name="Bayer B."/>
            <person name="Vojvoda J."/>
            <person name="Offre P."/>
            <person name="Alves R.J."/>
            <person name="Elisabeth N.H."/>
            <person name="Garcia J.A."/>
            <person name="Volland J.M."/>
            <person name="Srivastava A."/>
            <person name="Schleper C."/>
            <person name="Herndl G.J."/>
        </authorList>
    </citation>
    <scope>NUCLEOTIDE SEQUENCE [LARGE SCALE GENOMIC DNA]</scope>
    <source>
        <strain evidence="8 9">NF5</strain>
    </source>
</reference>
<feature type="transmembrane region" description="Helical" evidence="6">
    <location>
        <begin position="291"/>
        <end position="313"/>
    </location>
</feature>
<evidence type="ECO:0000256" key="4">
    <source>
        <dbReference type="ARBA" id="ARBA00022679"/>
    </source>
</evidence>
<dbReference type="RefSeq" id="WP_048116802.1">
    <property type="nucleotide sequence ID" value="NZ_CP011070.1"/>
</dbReference>
<feature type="transmembrane region" description="Helical" evidence="6">
    <location>
        <begin position="353"/>
        <end position="375"/>
    </location>
</feature>
<dbReference type="Pfam" id="PF00535">
    <property type="entry name" value="Glycos_transf_2"/>
    <property type="match status" value="1"/>
</dbReference>
<keyword evidence="3" id="KW-0328">Glycosyltransferase</keyword>
<dbReference type="GO" id="GO:0016757">
    <property type="term" value="F:glycosyltransferase activity"/>
    <property type="evidence" value="ECO:0007669"/>
    <property type="project" value="UniProtKB-KW"/>
</dbReference>
<dbReference type="HOGENOM" id="CLU_038143_0_0_2"/>
<dbReference type="PANTHER" id="PTHR43646:SF2">
    <property type="entry name" value="GLYCOSYLTRANSFERASE 2-LIKE DOMAIN-CONTAINING PROTEIN"/>
    <property type="match status" value="1"/>
</dbReference>
<protein>
    <submittedName>
        <fullName evidence="8">Glycosyl transferase family 2</fullName>
    </submittedName>
</protein>
<dbReference type="GeneID" id="24820744"/>
<dbReference type="InterPro" id="IPR001173">
    <property type="entry name" value="Glyco_trans_2-like"/>
</dbReference>
<evidence type="ECO:0000313" key="8">
    <source>
        <dbReference type="EMBL" id="AJW71247.1"/>
    </source>
</evidence>